<dbReference type="RefSeq" id="WP_377352022.1">
    <property type="nucleotide sequence ID" value="NZ_JBHTLQ010000001.1"/>
</dbReference>
<organism evidence="2 3">
    <name type="scientific">Phenylobacterium conjunctum</name>
    <dbReference type="NCBI Taxonomy" id="1298959"/>
    <lineage>
        <taxon>Bacteria</taxon>
        <taxon>Pseudomonadati</taxon>
        <taxon>Pseudomonadota</taxon>
        <taxon>Alphaproteobacteria</taxon>
        <taxon>Caulobacterales</taxon>
        <taxon>Caulobacteraceae</taxon>
        <taxon>Phenylobacterium</taxon>
    </lineage>
</organism>
<comment type="caution">
    <text evidence="2">The sequence shown here is derived from an EMBL/GenBank/DDBJ whole genome shotgun (WGS) entry which is preliminary data.</text>
</comment>
<keyword evidence="3" id="KW-1185">Reference proteome</keyword>
<dbReference type="Proteomes" id="UP001597216">
    <property type="component" value="Unassembled WGS sequence"/>
</dbReference>
<feature type="domain" description="HTH cro/C1-type" evidence="1">
    <location>
        <begin position="23"/>
        <end position="79"/>
    </location>
</feature>
<dbReference type="InterPro" id="IPR001387">
    <property type="entry name" value="Cro/C1-type_HTH"/>
</dbReference>
<name>A0ABW3SX13_9CAUL</name>
<dbReference type="SMART" id="SM00530">
    <property type="entry name" value="HTH_XRE"/>
    <property type="match status" value="1"/>
</dbReference>
<evidence type="ECO:0000259" key="1">
    <source>
        <dbReference type="SMART" id="SM00530"/>
    </source>
</evidence>
<reference evidence="3" key="1">
    <citation type="journal article" date="2019" name="Int. J. Syst. Evol. Microbiol.">
        <title>The Global Catalogue of Microorganisms (GCM) 10K type strain sequencing project: providing services to taxonomists for standard genome sequencing and annotation.</title>
        <authorList>
            <consortium name="The Broad Institute Genomics Platform"/>
            <consortium name="The Broad Institute Genome Sequencing Center for Infectious Disease"/>
            <person name="Wu L."/>
            <person name="Ma J."/>
        </authorList>
    </citation>
    <scope>NUCLEOTIDE SEQUENCE [LARGE SCALE GENOMIC DNA]</scope>
    <source>
        <strain evidence="3">CCUG 55074</strain>
    </source>
</reference>
<evidence type="ECO:0000313" key="2">
    <source>
        <dbReference type="EMBL" id="MFD1189096.1"/>
    </source>
</evidence>
<dbReference type="InterPro" id="IPR010982">
    <property type="entry name" value="Lambda_DNA-bd_dom_sf"/>
</dbReference>
<accession>A0ABW3SX13</accession>
<gene>
    <name evidence="2" type="ORF">ACFQ27_00770</name>
</gene>
<dbReference type="EMBL" id="JBHTLQ010000001">
    <property type="protein sequence ID" value="MFD1189096.1"/>
    <property type="molecule type" value="Genomic_DNA"/>
</dbReference>
<evidence type="ECO:0000313" key="3">
    <source>
        <dbReference type="Proteomes" id="UP001597216"/>
    </source>
</evidence>
<dbReference type="Gene3D" id="1.10.260.40">
    <property type="entry name" value="lambda repressor-like DNA-binding domains"/>
    <property type="match status" value="1"/>
</dbReference>
<dbReference type="SUPFAM" id="SSF47413">
    <property type="entry name" value="lambda repressor-like DNA-binding domains"/>
    <property type="match status" value="1"/>
</dbReference>
<proteinExistence type="predicted"/>
<protein>
    <recommendedName>
        <fullName evidence="1">HTH cro/C1-type domain-containing protein</fullName>
    </recommendedName>
</protein>
<sequence length="230" mass="24235">MVQVLSNSASRPNDAEIIARSERLRRARRAAGFKTAQAAAQAFGWNRNTYASNENANAAFSFRRASLYAEAFGVNGTWLYTGESPAPPRPTSRRARAAAALRPIPVAIVGEVSSDGACHLGPVGLIDAIVFPNEGHVLLKVGPDAAFDLIPAGALIAFRPNETPASPDFIGQLVVAGLGNGETVLGKLLQSDDGLRLDNRAGPLAWVQPVETIIMPSLVAKIEHAPDAPP</sequence>